<name>A0A6J6JBJ4_9ZZZZ</name>
<dbReference type="EMBL" id="CAEZVL010000125">
    <property type="protein sequence ID" value="CAB4634005.1"/>
    <property type="molecule type" value="Genomic_DNA"/>
</dbReference>
<dbReference type="GO" id="GO:0020037">
    <property type="term" value="F:heme binding"/>
    <property type="evidence" value="ECO:0007669"/>
    <property type="project" value="InterPro"/>
</dbReference>
<dbReference type="GO" id="GO:0005506">
    <property type="term" value="F:iron ion binding"/>
    <property type="evidence" value="ECO:0007669"/>
    <property type="project" value="InterPro"/>
</dbReference>
<dbReference type="FunFam" id="1.10.630.10:FF:000018">
    <property type="entry name" value="Cytochrome P450 monooxygenase"/>
    <property type="match status" value="1"/>
</dbReference>
<dbReference type="PANTHER" id="PTHR46696:SF4">
    <property type="entry name" value="BIOTIN BIOSYNTHESIS CYTOCHROME P450"/>
    <property type="match status" value="1"/>
</dbReference>
<accession>A0A6J6JBJ4</accession>
<dbReference type="PRINTS" id="PR00385">
    <property type="entry name" value="P450"/>
</dbReference>
<keyword evidence="5" id="KW-0408">Iron</keyword>
<dbReference type="GO" id="GO:0008395">
    <property type="term" value="F:steroid hydroxylase activity"/>
    <property type="evidence" value="ECO:0007669"/>
    <property type="project" value="TreeGrafter"/>
</dbReference>
<dbReference type="SUPFAM" id="SSF48264">
    <property type="entry name" value="Cytochrome P450"/>
    <property type="match status" value="1"/>
</dbReference>
<dbReference type="InterPro" id="IPR036396">
    <property type="entry name" value="Cyt_P450_sf"/>
</dbReference>
<dbReference type="AlphaFoldDB" id="A0A6J6JBJ4"/>
<evidence type="ECO:0000256" key="4">
    <source>
        <dbReference type="ARBA" id="ARBA00023002"/>
    </source>
</evidence>
<protein>
    <submittedName>
        <fullName evidence="7">Unannotated protein</fullName>
    </submittedName>
</protein>
<evidence type="ECO:0000256" key="6">
    <source>
        <dbReference type="ARBA" id="ARBA00023033"/>
    </source>
</evidence>
<dbReference type="PANTHER" id="PTHR46696">
    <property type="entry name" value="P450, PUTATIVE (EUROFUNG)-RELATED"/>
    <property type="match status" value="1"/>
</dbReference>
<dbReference type="PRINTS" id="PR00359">
    <property type="entry name" value="BP450"/>
</dbReference>
<proteinExistence type="inferred from homology"/>
<keyword evidence="4" id="KW-0560">Oxidoreductase</keyword>
<dbReference type="PROSITE" id="PS00086">
    <property type="entry name" value="CYTOCHROME_P450"/>
    <property type="match status" value="1"/>
</dbReference>
<evidence type="ECO:0000256" key="2">
    <source>
        <dbReference type="ARBA" id="ARBA00022617"/>
    </source>
</evidence>
<dbReference type="Pfam" id="PF00067">
    <property type="entry name" value="p450"/>
    <property type="match status" value="1"/>
</dbReference>
<dbReference type="Gene3D" id="1.10.630.10">
    <property type="entry name" value="Cytochrome P450"/>
    <property type="match status" value="1"/>
</dbReference>
<comment type="similarity">
    <text evidence="1">Belongs to the cytochrome P450 family.</text>
</comment>
<organism evidence="7">
    <name type="scientific">freshwater metagenome</name>
    <dbReference type="NCBI Taxonomy" id="449393"/>
    <lineage>
        <taxon>unclassified sequences</taxon>
        <taxon>metagenomes</taxon>
        <taxon>ecological metagenomes</taxon>
    </lineage>
</organism>
<evidence type="ECO:0000313" key="7">
    <source>
        <dbReference type="EMBL" id="CAB4634005.1"/>
    </source>
</evidence>
<evidence type="ECO:0000256" key="1">
    <source>
        <dbReference type="ARBA" id="ARBA00010617"/>
    </source>
</evidence>
<keyword evidence="2" id="KW-0349">Heme</keyword>
<dbReference type="GO" id="GO:0036199">
    <property type="term" value="F:cholest-4-en-3-one 26-monooxygenase activity"/>
    <property type="evidence" value="ECO:0007669"/>
    <property type="project" value="TreeGrafter"/>
</dbReference>
<keyword evidence="3" id="KW-0479">Metal-binding</keyword>
<keyword evidence="6" id="KW-0503">Monooxygenase</keyword>
<reference evidence="7" key="1">
    <citation type="submission" date="2020-05" db="EMBL/GenBank/DDBJ databases">
        <authorList>
            <person name="Chiriac C."/>
            <person name="Salcher M."/>
            <person name="Ghai R."/>
            <person name="Kavagutti S V."/>
        </authorList>
    </citation>
    <scope>NUCLEOTIDE SEQUENCE</scope>
</reference>
<gene>
    <name evidence="7" type="ORF">UFOPK1960_00863</name>
</gene>
<evidence type="ECO:0000256" key="5">
    <source>
        <dbReference type="ARBA" id="ARBA00023004"/>
    </source>
</evidence>
<evidence type="ECO:0000256" key="3">
    <source>
        <dbReference type="ARBA" id="ARBA00022723"/>
    </source>
</evidence>
<dbReference type="InterPro" id="IPR017972">
    <property type="entry name" value="Cyt_P450_CS"/>
</dbReference>
<dbReference type="InterPro" id="IPR002397">
    <property type="entry name" value="Cyt_P450_B"/>
</dbReference>
<dbReference type="InterPro" id="IPR001128">
    <property type="entry name" value="Cyt_P450"/>
</dbReference>
<dbReference type="GO" id="GO:0006707">
    <property type="term" value="P:cholesterol catabolic process"/>
    <property type="evidence" value="ECO:0007669"/>
    <property type="project" value="TreeGrafter"/>
</dbReference>
<sequence>MPLSSADREKFVDVMAAGYPRVPTMLTADQPDHTRYRRLVARAFHPKVIAEMEPVIREITVGLIDSWIDKGRIEFVKEFGVPLPVRVIAKALNVPDDRLADFKRWSDDSIAGIGTNITVEQRVQAEYGVNEFQHYFAEQINLRRTEPQDDLLTNLLNASIDDDDPEVTDKRQLDMAEMLSIVQQLLVAGNETTTKTLTEMIRLLAENPAEWEKLKADPSRAEKVVEETLRLSTPTQGMWRILTKDTELGGVQLTKGQRIIIVFASANRDEALYDDPDGFNPDREHLRENLAFGKGIHFCLGANLSRLEGKVAAEELSKRIDTITLSDSNKYEYFPSFMLRGLTNLEVEFTAATGAR</sequence>